<dbReference type="Proteomes" id="UP000215127">
    <property type="component" value="Chromosome 13"/>
</dbReference>
<evidence type="ECO:0000313" key="2">
    <source>
        <dbReference type="Proteomes" id="UP000215127"/>
    </source>
</evidence>
<dbReference type="AlphaFoldDB" id="A0A1X7S927"/>
<name>A0A1X7S927_ZYMT9</name>
<keyword evidence="2" id="KW-1185">Reference proteome</keyword>
<reference evidence="1 2" key="1">
    <citation type="submission" date="2016-06" db="EMBL/GenBank/DDBJ databases">
        <authorList>
            <person name="Kjaerup R.B."/>
            <person name="Dalgaard T.S."/>
            <person name="Juul-Madsen H.R."/>
        </authorList>
    </citation>
    <scope>NUCLEOTIDE SEQUENCE [LARGE SCALE GENOMIC DNA]</scope>
</reference>
<proteinExistence type="predicted"/>
<organism evidence="1 2">
    <name type="scientific">Zymoseptoria tritici (strain ST99CH_3D7)</name>
    <dbReference type="NCBI Taxonomy" id="1276538"/>
    <lineage>
        <taxon>Eukaryota</taxon>
        <taxon>Fungi</taxon>
        <taxon>Dikarya</taxon>
        <taxon>Ascomycota</taxon>
        <taxon>Pezizomycotina</taxon>
        <taxon>Dothideomycetes</taxon>
        <taxon>Dothideomycetidae</taxon>
        <taxon>Mycosphaerellales</taxon>
        <taxon>Mycosphaerellaceae</taxon>
        <taxon>Zymoseptoria</taxon>
    </lineage>
</organism>
<gene>
    <name evidence="1" type="ORF">ZT3D7_G11294</name>
</gene>
<sequence length="709" mass="80554">MTQFIIQGTSLAEPKYQMQVDLASMTSMRAAIEYVEDTSSGPSVDTLILRDNSIPDPSTASDTSVDIYPQLKARYDEQSHMRRRREDFRLLCELFHKCKQHQRITTVRFETYSHPLDVLHFFDEYDDAFLDTGHYALLLVLMAAANCGSFAQAFIMDTRNFQALPIARYGLHGSTTETCQRAFNRFQHLDLVLQLSESGEKDQSNETKHAERFFAAIPLEKVRSLKIVPFAGEGCTLDATDALLLSDFPSLERLEISQAAFDGFTMVRFLQSAEALQNYALRLVQFRNSLAKFWRETSRLRQRLNTFPSTFISRFSPPSNTTTRTKSETAFALAHRLNLLASLQHLYRTLQDCFFTPLHQIRLRQHYLYHGSILNSARSAGRDAPAHRRTHHEGRADVSPLEQRVMLSTNSSIRNAIEVVGHPVFGAVVQRLVLVDDSLPEPRRVDFTSFDTGREDSASARLVMATHRAQNSKWKQGEDLRLLTILLRKYGQVTQRSIIHLGTISHHEDERSLWSENGCISLDMVLRAVVASKARFETFSMDNTVIDGICPVAYGSPDHGRCQLCTTTFRDHFEDLALVIEAWEYPDNTEAQRARQFFSAISQVKLRSVRIVGGPQHASESFPQESTIAALMSQELSLLESLEFGEVGLEWGRLVSFLTRQRNLRELRFSETMVYDTPEAFYDAAKACDFLSQHCGIAKVTEKNAEFGV</sequence>
<evidence type="ECO:0000313" key="1">
    <source>
        <dbReference type="EMBL" id="SMQ56139.1"/>
    </source>
</evidence>
<protein>
    <submittedName>
        <fullName evidence="1">Uncharacterized protein</fullName>
    </submittedName>
</protein>
<dbReference type="EMBL" id="LT853704">
    <property type="protein sequence ID" value="SMQ56139.1"/>
    <property type="molecule type" value="Genomic_DNA"/>
</dbReference>
<accession>A0A1X7S927</accession>